<evidence type="ECO:0000313" key="2">
    <source>
        <dbReference type="EMBL" id="MTE12894.1"/>
    </source>
</evidence>
<dbReference type="EMBL" id="WMBB01000004">
    <property type="protein sequence ID" value="MTE12894.1"/>
    <property type="molecule type" value="Genomic_DNA"/>
</dbReference>
<evidence type="ECO:0000256" key="1">
    <source>
        <dbReference type="SAM" id="SignalP"/>
    </source>
</evidence>
<feature type="chain" id="PRO_5038984842" evidence="1">
    <location>
        <begin position="20"/>
        <end position="66"/>
    </location>
</feature>
<dbReference type="AlphaFoldDB" id="A0A6I3KXR7"/>
<dbReference type="RefSeq" id="WP_154787414.1">
    <property type="nucleotide sequence ID" value="NZ_WMBB01000004.1"/>
</dbReference>
<keyword evidence="3" id="KW-1185">Reference proteome</keyword>
<keyword evidence="1" id="KW-0732">Signal</keyword>
<feature type="signal peptide" evidence="1">
    <location>
        <begin position="1"/>
        <end position="19"/>
    </location>
</feature>
<name>A0A6I3KXR7_9NOCA</name>
<accession>A0A6I3KXR7</accession>
<dbReference type="Proteomes" id="UP000432464">
    <property type="component" value="Unassembled WGS sequence"/>
</dbReference>
<evidence type="ECO:0000313" key="3">
    <source>
        <dbReference type="Proteomes" id="UP000432464"/>
    </source>
</evidence>
<comment type="caution">
    <text evidence="2">The sequence shown here is derived from an EMBL/GenBank/DDBJ whole genome shotgun (WGS) entry which is preliminary data.</text>
</comment>
<organism evidence="2 3">
    <name type="scientific">Nocardia aurantiaca</name>
    <dbReference type="NCBI Taxonomy" id="2675850"/>
    <lineage>
        <taxon>Bacteria</taxon>
        <taxon>Bacillati</taxon>
        <taxon>Actinomycetota</taxon>
        <taxon>Actinomycetes</taxon>
        <taxon>Mycobacteriales</taxon>
        <taxon>Nocardiaceae</taxon>
        <taxon>Nocardia</taxon>
    </lineage>
</organism>
<gene>
    <name evidence="2" type="ORF">GLP40_08915</name>
</gene>
<proteinExistence type="predicted"/>
<protein>
    <submittedName>
        <fullName evidence="2">Uncharacterized protein</fullName>
    </submittedName>
</protein>
<sequence length="66" mass="6831">MKRSALLLITTAGMILAGAGVTEIIGDPSDDGPPAKALADQRYVTDTVGGLYPSACTRFDSFAGER</sequence>
<reference evidence="2 3" key="1">
    <citation type="submission" date="2019-11" db="EMBL/GenBank/DDBJ databases">
        <title>Nocardia sp. nov. CT2-14 isolated from soil.</title>
        <authorList>
            <person name="Kanchanasin P."/>
            <person name="Tanasupawat S."/>
            <person name="Yuki M."/>
            <person name="Kudo T."/>
        </authorList>
    </citation>
    <scope>NUCLEOTIDE SEQUENCE [LARGE SCALE GENOMIC DNA]</scope>
    <source>
        <strain evidence="2 3">CT2-14</strain>
    </source>
</reference>